<reference evidence="2" key="1">
    <citation type="submission" date="2020-06" db="EMBL/GenBank/DDBJ databases">
        <authorList>
            <person name="Li T."/>
            <person name="Hu X."/>
            <person name="Zhang T."/>
            <person name="Song X."/>
            <person name="Zhang H."/>
            <person name="Dai N."/>
            <person name="Sheng W."/>
            <person name="Hou X."/>
            <person name="Wei L."/>
        </authorList>
    </citation>
    <scope>NUCLEOTIDE SEQUENCE</scope>
    <source>
        <strain evidence="2">KEN8</strain>
        <tissue evidence="2">Leaf</tissue>
    </source>
</reference>
<sequence>MAAMKPTSMDWFGTFQVEDFEIGHRVSNRDLHYVLKPCFVGRRPSTKSPHPLSGGVLILKGSPDRDLGSRRPTESTLEAELENNNEIARKEKKSEQLKNGTDVQPCRPVTGWQAHDWAHARGREPARRAPASVRADRLSARLHAGSHCAQRLAHAHLTAGWVDWAAGTKPMMEPMEDVMGLTNGDPWRRGPKDEAHDGDGGNKEASWEAIGCAMIRLMDRVERQIISKNSLTVILDNNKFIGTNYTDWLRNLRIVLDYGRQGYIMDKPFPQTLSDRSSSEERETFERWHADHRKVKSIILVSISNDVQKQYDRLDDVASILQCMKEIYAIPDRHTKYVATKEFFRAKMTEGSSVQEHGVKMLSLVEKFEDLKVGLDNDTYIDVIFQSLSPSYDSFIVKFNMNRLEDKEAVLSPTIKEGGSLLNPAVKKAPRPRRQNKEKTFYQCFGELGAGKKNTPGYDINKKKPDSTRFRQKH</sequence>
<accession>A0AAW2NEV6</accession>
<feature type="compositionally biased region" description="Basic and acidic residues" evidence="1">
    <location>
        <begin position="186"/>
        <end position="204"/>
    </location>
</feature>
<evidence type="ECO:0000256" key="1">
    <source>
        <dbReference type="SAM" id="MobiDB-lite"/>
    </source>
</evidence>
<protein>
    <submittedName>
        <fullName evidence="2">Uncharacterized protein</fullName>
    </submittedName>
</protein>
<feature type="region of interest" description="Disordered" evidence="1">
    <location>
        <begin position="44"/>
        <end position="78"/>
    </location>
</feature>
<feature type="region of interest" description="Disordered" evidence="1">
    <location>
        <begin position="183"/>
        <end position="204"/>
    </location>
</feature>
<feature type="compositionally biased region" description="Basic and acidic residues" evidence="1">
    <location>
        <begin position="62"/>
        <end position="73"/>
    </location>
</feature>
<comment type="caution">
    <text evidence="2">The sequence shown here is derived from an EMBL/GenBank/DDBJ whole genome shotgun (WGS) entry which is preliminary data.</text>
</comment>
<dbReference type="Pfam" id="PF14223">
    <property type="entry name" value="Retrotran_gag_2"/>
    <property type="match status" value="1"/>
</dbReference>
<reference evidence="2" key="2">
    <citation type="journal article" date="2024" name="Plant">
        <title>Genomic evolution and insights into agronomic trait innovations of Sesamum species.</title>
        <authorList>
            <person name="Miao H."/>
            <person name="Wang L."/>
            <person name="Qu L."/>
            <person name="Liu H."/>
            <person name="Sun Y."/>
            <person name="Le M."/>
            <person name="Wang Q."/>
            <person name="Wei S."/>
            <person name="Zheng Y."/>
            <person name="Lin W."/>
            <person name="Duan Y."/>
            <person name="Cao H."/>
            <person name="Xiong S."/>
            <person name="Wang X."/>
            <person name="Wei L."/>
            <person name="Li C."/>
            <person name="Ma Q."/>
            <person name="Ju M."/>
            <person name="Zhao R."/>
            <person name="Li G."/>
            <person name="Mu C."/>
            <person name="Tian Q."/>
            <person name="Mei H."/>
            <person name="Zhang T."/>
            <person name="Gao T."/>
            <person name="Zhang H."/>
        </authorList>
    </citation>
    <scope>NUCLEOTIDE SEQUENCE</scope>
    <source>
        <strain evidence="2">KEN8</strain>
    </source>
</reference>
<evidence type="ECO:0000313" key="2">
    <source>
        <dbReference type="EMBL" id="KAL0341427.1"/>
    </source>
</evidence>
<dbReference type="EMBL" id="JACGWM010000011">
    <property type="protein sequence ID" value="KAL0341427.1"/>
    <property type="molecule type" value="Genomic_DNA"/>
</dbReference>
<organism evidence="2">
    <name type="scientific">Sesamum calycinum</name>
    <dbReference type="NCBI Taxonomy" id="2727403"/>
    <lineage>
        <taxon>Eukaryota</taxon>
        <taxon>Viridiplantae</taxon>
        <taxon>Streptophyta</taxon>
        <taxon>Embryophyta</taxon>
        <taxon>Tracheophyta</taxon>
        <taxon>Spermatophyta</taxon>
        <taxon>Magnoliopsida</taxon>
        <taxon>eudicotyledons</taxon>
        <taxon>Gunneridae</taxon>
        <taxon>Pentapetalae</taxon>
        <taxon>asterids</taxon>
        <taxon>lamiids</taxon>
        <taxon>Lamiales</taxon>
        <taxon>Pedaliaceae</taxon>
        <taxon>Sesamum</taxon>
    </lineage>
</organism>
<feature type="region of interest" description="Disordered" evidence="1">
    <location>
        <begin position="448"/>
        <end position="474"/>
    </location>
</feature>
<name>A0AAW2NEV6_9LAMI</name>
<proteinExistence type="predicted"/>
<feature type="compositionally biased region" description="Basic and acidic residues" evidence="1">
    <location>
        <begin position="460"/>
        <end position="474"/>
    </location>
</feature>
<dbReference type="AlphaFoldDB" id="A0AAW2NEV6"/>
<gene>
    <name evidence="2" type="ORF">Scaly_1805300</name>
</gene>